<reference evidence="1" key="1">
    <citation type="submission" date="2021-01" db="EMBL/GenBank/DDBJ databases">
        <authorList>
            <consortium name="Genoscope - CEA"/>
            <person name="William W."/>
        </authorList>
    </citation>
    <scope>NUCLEOTIDE SEQUENCE</scope>
</reference>
<gene>
    <name evidence="1" type="ORF">PSON_ATCC_30995.1.T0010018</name>
</gene>
<evidence type="ECO:0000313" key="2">
    <source>
        <dbReference type="Proteomes" id="UP000692954"/>
    </source>
</evidence>
<organism evidence="1 2">
    <name type="scientific">Paramecium sonneborni</name>
    <dbReference type="NCBI Taxonomy" id="65129"/>
    <lineage>
        <taxon>Eukaryota</taxon>
        <taxon>Sar</taxon>
        <taxon>Alveolata</taxon>
        <taxon>Ciliophora</taxon>
        <taxon>Intramacronucleata</taxon>
        <taxon>Oligohymenophorea</taxon>
        <taxon>Peniculida</taxon>
        <taxon>Parameciidae</taxon>
        <taxon>Paramecium</taxon>
    </lineage>
</organism>
<evidence type="ECO:0000313" key="1">
    <source>
        <dbReference type="EMBL" id="CAD8045381.1"/>
    </source>
</evidence>
<dbReference type="Proteomes" id="UP000692954">
    <property type="component" value="Unassembled WGS sequence"/>
</dbReference>
<proteinExistence type="predicted"/>
<keyword evidence="2" id="KW-1185">Reference proteome</keyword>
<comment type="caution">
    <text evidence="1">The sequence shown here is derived from an EMBL/GenBank/DDBJ whole genome shotgun (WGS) entry which is preliminary data.</text>
</comment>
<sequence>MSRHGDRKLYDEYINCIIFSNKQYINNEQCMNTYFVSWDQRLFPQNQGCNQNKSKEKVVNKFDFSEFGQEELTKELLDVLNTQILENVECDHLIINEKENIKRDDKIFRILDQEMCKSYGQFEFINYKEPNIDGRFFNRFYWIKDMNNYEKYIQEYLKEQNIIQALKCLNHIVDTFVIWMKMYDIIDEYEIYSGYFEHKKDDRNYSTFQEQMMINLGCLRMELNQILSELKEERLIQIWLIHFVIVFLSEEEKFDNPQQEKIVKSIKKEIKNYDKCKYLCSRLQNKCSKWFKGCSWYFFYKEIVNFESSTQEKNNDFV</sequence>
<protein>
    <submittedName>
        <fullName evidence="1">Uncharacterized protein</fullName>
    </submittedName>
</protein>
<dbReference type="OrthoDB" id="6513042at2759"/>
<name>A0A8S1JT48_9CILI</name>
<dbReference type="AlphaFoldDB" id="A0A8S1JT48"/>
<accession>A0A8S1JT48</accession>
<dbReference type="EMBL" id="CAJJDN010000001">
    <property type="protein sequence ID" value="CAD8045381.1"/>
    <property type="molecule type" value="Genomic_DNA"/>
</dbReference>